<evidence type="ECO:0000313" key="1">
    <source>
        <dbReference type="EMBL" id="EDP95983.1"/>
    </source>
</evidence>
<keyword evidence="2" id="KW-1185">Reference proteome</keyword>
<reference evidence="1 2" key="1">
    <citation type="journal article" date="2011" name="J. Bacteriol.">
        <title>Genome sequence of the algicidal bacterium Kordia algicida OT-1.</title>
        <authorList>
            <person name="Lee H.S."/>
            <person name="Kang S.G."/>
            <person name="Kwon K.K."/>
            <person name="Lee J.H."/>
            <person name="Kim S.J."/>
        </authorList>
    </citation>
    <scope>NUCLEOTIDE SEQUENCE [LARGE SCALE GENOMIC DNA]</scope>
    <source>
        <strain evidence="1 2">OT-1</strain>
    </source>
</reference>
<gene>
    <name evidence="1" type="ORF">KAOT1_07438</name>
</gene>
<sequence>MKKKVNQKFALKLNKKAVASIKGGAASAGANGHAAAASGQAKDTCQWSSCNNCHSLKCKVS</sequence>
<accession>A9DXB5</accession>
<dbReference type="STRING" id="391587.KAOT1_07438"/>
<organism evidence="1 2">
    <name type="scientific">Kordia algicida OT-1</name>
    <dbReference type="NCBI Taxonomy" id="391587"/>
    <lineage>
        <taxon>Bacteria</taxon>
        <taxon>Pseudomonadati</taxon>
        <taxon>Bacteroidota</taxon>
        <taxon>Flavobacteriia</taxon>
        <taxon>Flavobacteriales</taxon>
        <taxon>Flavobacteriaceae</taxon>
        <taxon>Kordia</taxon>
    </lineage>
</organism>
<dbReference type="Proteomes" id="UP000002945">
    <property type="component" value="Unassembled WGS sequence"/>
</dbReference>
<name>A9DXB5_9FLAO</name>
<dbReference type="EMBL" id="ABIB01000005">
    <property type="protein sequence ID" value="EDP95983.1"/>
    <property type="molecule type" value="Genomic_DNA"/>
</dbReference>
<dbReference type="HOGENOM" id="CLU_2916583_0_0_10"/>
<dbReference type="AlphaFoldDB" id="A9DXB5"/>
<comment type="caution">
    <text evidence="1">The sequence shown here is derived from an EMBL/GenBank/DDBJ whole genome shotgun (WGS) entry which is preliminary data.</text>
</comment>
<proteinExistence type="predicted"/>
<evidence type="ECO:0000313" key="2">
    <source>
        <dbReference type="Proteomes" id="UP000002945"/>
    </source>
</evidence>
<protein>
    <submittedName>
        <fullName evidence="1">Uncharacterized protein</fullName>
    </submittedName>
</protein>
<dbReference type="RefSeq" id="WP_007094054.1">
    <property type="nucleotide sequence ID" value="NZ_CP142125.1"/>
</dbReference>